<dbReference type="AlphaFoldDB" id="A0A7R9LCI1"/>
<feature type="non-terminal residue" evidence="1">
    <location>
        <position position="526"/>
    </location>
</feature>
<protein>
    <submittedName>
        <fullName evidence="1">Uncharacterized protein</fullName>
    </submittedName>
</protein>
<name>A0A7R9LCI1_9ACAR</name>
<reference evidence="1" key="1">
    <citation type="submission" date="2020-11" db="EMBL/GenBank/DDBJ databases">
        <authorList>
            <person name="Tran Van P."/>
        </authorList>
    </citation>
    <scope>NUCLEOTIDE SEQUENCE</scope>
</reference>
<evidence type="ECO:0000313" key="1">
    <source>
        <dbReference type="EMBL" id="CAD7639148.1"/>
    </source>
</evidence>
<gene>
    <name evidence="1" type="ORF">OSB1V03_LOCUS17684</name>
</gene>
<feature type="non-terminal residue" evidence="1">
    <location>
        <position position="1"/>
    </location>
</feature>
<proteinExistence type="predicted"/>
<evidence type="ECO:0000313" key="2">
    <source>
        <dbReference type="Proteomes" id="UP000759131"/>
    </source>
</evidence>
<dbReference type="EMBL" id="OC876334">
    <property type="protein sequence ID" value="CAD7639148.1"/>
    <property type="molecule type" value="Genomic_DNA"/>
</dbReference>
<organism evidence="1">
    <name type="scientific">Medioppia subpectinata</name>
    <dbReference type="NCBI Taxonomy" id="1979941"/>
    <lineage>
        <taxon>Eukaryota</taxon>
        <taxon>Metazoa</taxon>
        <taxon>Ecdysozoa</taxon>
        <taxon>Arthropoda</taxon>
        <taxon>Chelicerata</taxon>
        <taxon>Arachnida</taxon>
        <taxon>Acari</taxon>
        <taxon>Acariformes</taxon>
        <taxon>Sarcoptiformes</taxon>
        <taxon>Oribatida</taxon>
        <taxon>Brachypylina</taxon>
        <taxon>Oppioidea</taxon>
        <taxon>Oppiidae</taxon>
        <taxon>Medioppia</taxon>
    </lineage>
</organism>
<accession>A0A7R9LCI1</accession>
<dbReference type="EMBL" id="CAJPIZ010021759">
    <property type="protein sequence ID" value="CAG2117731.1"/>
    <property type="molecule type" value="Genomic_DNA"/>
</dbReference>
<keyword evidence="2" id="KW-1185">Reference proteome</keyword>
<sequence length="526" mass="60625">FGTPITAYPLVYEELIDFCNITANPSNVATYTHLCAMITHVMRDHNIDLICIVATGDANLYKDVPGQKCLNHYKQSADLKKLRTHCVNTMDQMFPTTQSVDKSLVSIQTLSSRYSDIGNHIYRSVAIFKHIVTRISPNPINTLFYYKAYPYNKTISVDFIYDKKRVLLTFPGISNVYMCDDKPEPFAPFDVCRQAYRFDSVFSLGSDVYYQKNSNSLHNIVLDTHFANVLYYDAKIDFSQKVYAFHYKSWEFISDNFCHFYDKNSLDVVGCVAAFVESKYHSNRGLKVFPFVLTPNGLRSYLSTESEHKYYYFCQLFADEVNKYIGINEEFVGITSYLEDYETNTVVVSTLSPIDNIQHFYTITWDVNIQYEQFMDITPIISLQPSDDYLWDEIFSCPANGLIYSVTSNYWEDVCPMKRGYDSRQSVFNIGPDLYHQTGHTRHRVTGYSVESRVNLGYYKVIIHGKSSHAYRSLGRYIFAMFEYNSDTKSGTQTMTPFVDPTDPVTRELIDFTLGPAMGDTNTSHN</sequence>
<dbReference type="Proteomes" id="UP000759131">
    <property type="component" value="Unassembled WGS sequence"/>
</dbReference>